<protein>
    <submittedName>
        <fullName evidence="1">Uncharacterized protein</fullName>
    </submittedName>
</protein>
<reference evidence="1" key="1">
    <citation type="submission" date="2024-07" db="EMBL/GenBank/DDBJ databases">
        <authorList>
            <person name="Yu S.T."/>
        </authorList>
    </citation>
    <scope>NUCLEOTIDE SEQUENCE</scope>
    <source>
        <strain evidence="1">Y1</strain>
    </source>
</reference>
<name>A0AB39TVK4_9ACTN</name>
<evidence type="ECO:0000313" key="1">
    <source>
        <dbReference type="EMBL" id="XDQ83343.1"/>
    </source>
</evidence>
<proteinExistence type="predicted"/>
<accession>A0AB39TVK4</accession>
<dbReference type="EMBL" id="CP163445">
    <property type="protein sequence ID" value="XDQ83343.1"/>
    <property type="molecule type" value="Genomic_DNA"/>
</dbReference>
<gene>
    <name evidence="1" type="ORF">AB2U05_34970</name>
</gene>
<organism evidence="1">
    <name type="scientific">Streptomyces sp. Y1</name>
    <dbReference type="NCBI Taxonomy" id="3238634"/>
    <lineage>
        <taxon>Bacteria</taxon>
        <taxon>Bacillati</taxon>
        <taxon>Actinomycetota</taxon>
        <taxon>Actinomycetes</taxon>
        <taxon>Kitasatosporales</taxon>
        <taxon>Streptomycetaceae</taxon>
        <taxon>Streptomyces</taxon>
    </lineage>
</organism>
<dbReference type="AlphaFoldDB" id="A0AB39TVK4"/>
<sequence length="144" mass="16569">MIRVQQRTYTLIAWPWSTMRWAEVPEGLAFTLYDVVQPMVRGVEVPGTPQDAARWKTAHDAYQSLLSDAEDVVRHAHGVRCKAGFMVDHRSVRLLRYGMLPHRSARSRRLFAECAARMRTYEEAYRPVLEEIEARLPQASADPS</sequence>
<dbReference type="RefSeq" id="WP_045692475.1">
    <property type="nucleotide sequence ID" value="NZ_CP163445.1"/>
</dbReference>